<organism evidence="1 2">
    <name type="scientific">Arcanobacterium pinnipediorum</name>
    <dbReference type="NCBI Taxonomy" id="1503041"/>
    <lineage>
        <taxon>Bacteria</taxon>
        <taxon>Bacillati</taxon>
        <taxon>Actinomycetota</taxon>
        <taxon>Actinomycetes</taxon>
        <taxon>Actinomycetales</taxon>
        <taxon>Actinomycetaceae</taxon>
        <taxon>Arcanobacterium</taxon>
    </lineage>
</organism>
<dbReference type="EMBL" id="CP099547">
    <property type="protein sequence ID" value="USR79392.1"/>
    <property type="molecule type" value="Genomic_DNA"/>
</dbReference>
<accession>A0ABY5AHR0</accession>
<name>A0ABY5AHR0_9ACTO</name>
<sequence length="306" mass="33088">MSVPFIIGAYASLPATKEEQADYYQILAGQPWVQGLEIPFRDSITDDVEWFVSQLSPNFTTNMLTPIPGVMQRVGKDQYFGLASPEESGKTAALDYLLNASWAIKAINDAAGRQVFTHVALHSAPTKIADPVAFNHSLDVVTQWDWDDAKLVIEHQDAFIAEQSPQKGFLSLADEIKAGRAHGLEILINWGRSVIEGRDTQTAYEHVETAGSAHALAGVMFSGAHAQPNAYGPAWNDDHVPLNTDEPTSLMTSSHVADVSRLAQKYSASVMGAKVSIGTEASLSTRLEILRHIAMAAGSTTTLQIG</sequence>
<dbReference type="Pfam" id="PF16154">
    <property type="entry name" value="DUF4862"/>
    <property type="match status" value="1"/>
</dbReference>
<proteinExistence type="predicted"/>
<dbReference type="Proteomes" id="UP001056109">
    <property type="component" value="Chromosome"/>
</dbReference>
<dbReference type="InterPro" id="IPR032344">
    <property type="entry name" value="DUF4862"/>
</dbReference>
<reference evidence="1" key="1">
    <citation type="submission" date="2022-06" db="EMBL/GenBank/DDBJ databases">
        <title>Complete Genome Sequence of Arcanobacterium pinnipediorum strain DSM 28752 isolated from a harbour seal.</title>
        <authorList>
            <person name="Borowiak M."/>
            <person name="Kreitlow A."/>
            <person name="Alssahen M."/>
            <person name="Malorny B."/>
            <person name="Laemmler C."/>
            <person name="Prenger-Berninghoff E."/>
            <person name="Siebert U."/>
            <person name="Ploetz M."/>
            <person name="Abdulmawjood A."/>
        </authorList>
    </citation>
    <scope>NUCLEOTIDE SEQUENCE</scope>
    <source>
        <strain evidence="1">DSM 28752</strain>
    </source>
</reference>
<evidence type="ECO:0000313" key="2">
    <source>
        <dbReference type="Proteomes" id="UP001056109"/>
    </source>
</evidence>
<evidence type="ECO:0000313" key="1">
    <source>
        <dbReference type="EMBL" id="USR79392.1"/>
    </source>
</evidence>
<keyword evidence="2" id="KW-1185">Reference proteome</keyword>
<protein>
    <submittedName>
        <fullName evidence="1">DUF4862 family protein</fullName>
    </submittedName>
</protein>
<gene>
    <name evidence="1" type="ORF">NG665_08490</name>
</gene>
<dbReference type="RefSeq" id="WP_252673263.1">
    <property type="nucleotide sequence ID" value="NZ_CP099547.1"/>
</dbReference>